<gene>
    <name evidence="1" type="ORF">C7441_12143</name>
</gene>
<accession>A0A316BPW3</accession>
<dbReference type="Pfam" id="PF09669">
    <property type="entry name" value="Phage_pRha"/>
    <property type="match status" value="1"/>
</dbReference>
<comment type="caution">
    <text evidence="1">The sequence shown here is derived from an EMBL/GenBank/DDBJ whole genome shotgun (WGS) entry which is preliminary data.</text>
</comment>
<name>A0A316BPW3_PSESE</name>
<evidence type="ECO:0000313" key="1">
    <source>
        <dbReference type="EMBL" id="PWJ75261.1"/>
    </source>
</evidence>
<organism evidence="1 2">
    <name type="scientific">Pseudaminobacter salicylatoxidans</name>
    <dbReference type="NCBI Taxonomy" id="93369"/>
    <lineage>
        <taxon>Bacteria</taxon>
        <taxon>Pseudomonadati</taxon>
        <taxon>Pseudomonadota</taxon>
        <taxon>Alphaproteobacteria</taxon>
        <taxon>Hyphomicrobiales</taxon>
        <taxon>Phyllobacteriaceae</taxon>
        <taxon>Pseudaminobacter</taxon>
    </lineage>
</organism>
<protein>
    <submittedName>
        <fullName evidence="1">Regulatory protein Rha</fullName>
    </submittedName>
</protein>
<keyword evidence="2" id="KW-1185">Reference proteome</keyword>
<dbReference type="InterPro" id="IPR014054">
    <property type="entry name" value="Phage_regulatory_Rha"/>
</dbReference>
<sequence>MSSREIAELLEARHDSVKRTIERLAERGVIGLPPTVEYLDTLGRKATEYQIGKRDSYVIVAQLSPEFTARLVDRWQELEAGQQLRLPTTAEAFASAFTMIAEHERRQVEQGQQIKAIEAKVAQVAQAHVALDKMPTDCESIVYIRKRMNKTYGLSEVVVDRVMRDTPYSPTIRALVKNQHVDADGAHYAGFAKKEVTAIFKRFVGECQMMSATMATHPFVEGRFKLTGKAGA</sequence>
<dbReference type="RefSeq" id="WP_170125222.1">
    <property type="nucleotide sequence ID" value="NZ_QGGG01000021.1"/>
</dbReference>
<reference evidence="1 2" key="1">
    <citation type="submission" date="2018-05" db="EMBL/GenBank/DDBJ databases">
        <title>Genomic Encyclopedia of Type Strains, Phase IV (KMG-IV): sequencing the most valuable type-strain genomes for metagenomic binning, comparative biology and taxonomic classification.</title>
        <authorList>
            <person name="Goeker M."/>
        </authorList>
    </citation>
    <scope>NUCLEOTIDE SEQUENCE [LARGE SCALE GENOMIC DNA]</scope>
    <source>
        <strain evidence="1 2">DSM 6986</strain>
    </source>
</reference>
<evidence type="ECO:0000313" key="2">
    <source>
        <dbReference type="Proteomes" id="UP000245396"/>
    </source>
</evidence>
<dbReference type="Proteomes" id="UP000245396">
    <property type="component" value="Unassembled WGS sequence"/>
</dbReference>
<proteinExistence type="predicted"/>
<dbReference type="EMBL" id="QGGG01000021">
    <property type="protein sequence ID" value="PWJ75261.1"/>
    <property type="molecule type" value="Genomic_DNA"/>
</dbReference>
<dbReference type="AlphaFoldDB" id="A0A316BPW3"/>